<keyword evidence="2 4" id="KW-0418">Kinase</keyword>
<dbReference type="RefSeq" id="WP_091429701.1">
    <property type="nucleotide sequence ID" value="NZ_FOJB01000001.1"/>
</dbReference>
<dbReference type="GO" id="GO:0005524">
    <property type="term" value="F:ATP binding"/>
    <property type="evidence" value="ECO:0007669"/>
    <property type="project" value="InterPro"/>
</dbReference>
<organism evidence="4 5">
    <name type="scientific">Aliiroseovarius sediminilitoris</name>
    <dbReference type="NCBI Taxonomy" id="1173584"/>
    <lineage>
        <taxon>Bacteria</taxon>
        <taxon>Pseudomonadati</taxon>
        <taxon>Pseudomonadota</taxon>
        <taxon>Alphaproteobacteria</taxon>
        <taxon>Rhodobacterales</taxon>
        <taxon>Paracoccaceae</taxon>
        <taxon>Aliiroseovarius</taxon>
    </lineage>
</organism>
<dbReference type="InterPro" id="IPR003836">
    <property type="entry name" value="Glucokinase"/>
</dbReference>
<dbReference type="Gene3D" id="3.30.420.40">
    <property type="match status" value="1"/>
</dbReference>
<evidence type="ECO:0000256" key="2">
    <source>
        <dbReference type="ARBA" id="ARBA00022777"/>
    </source>
</evidence>
<evidence type="ECO:0000313" key="5">
    <source>
        <dbReference type="Proteomes" id="UP000199650"/>
    </source>
</evidence>
<proteinExistence type="inferred from homology"/>
<dbReference type="AlphaFoldDB" id="A0A1I0PF04"/>
<gene>
    <name evidence="4" type="ORF">SAMN05444851_1595</name>
</gene>
<name>A0A1I0PF04_9RHOB</name>
<accession>A0A1I0PF04</accession>
<dbReference type="EMBL" id="FOJB01000001">
    <property type="protein sequence ID" value="SEW12996.1"/>
    <property type="molecule type" value="Genomic_DNA"/>
</dbReference>
<evidence type="ECO:0000313" key="4">
    <source>
        <dbReference type="EMBL" id="SEW12996.1"/>
    </source>
</evidence>
<dbReference type="CDD" id="cd24008">
    <property type="entry name" value="ASKHA_NBD_GLK"/>
    <property type="match status" value="1"/>
</dbReference>
<dbReference type="PANTHER" id="PTHR47690">
    <property type="entry name" value="GLUCOKINASE"/>
    <property type="match status" value="1"/>
</dbReference>
<protein>
    <submittedName>
        <fullName evidence="4">Glucokinase</fullName>
    </submittedName>
</protein>
<keyword evidence="5" id="KW-1185">Reference proteome</keyword>
<dbReference type="Gene3D" id="3.40.367.20">
    <property type="match status" value="1"/>
</dbReference>
<dbReference type="Proteomes" id="UP000199650">
    <property type="component" value="Unassembled WGS sequence"/>
</dbReference>
<evidence type="ECO:0000256" key="1">
    <source>
        <dbReference type="ARBA" id="ARBA00022679"/>
    </source>
</evidence>
<dbReference type="InterPro" id="IPR050201">
    <property type="entry name" value="Bacterial_glucokinase"/>
</dbReference>
<dbReference type="GO" id="GO:0005536">
    <property type="term" value="F:D-glucose binding"/>
    <property type="evidence" value="ECO:0007669"/>
    <property type="project" value="InterPro"/>
</dbReference>
<keyword evidence="1" id="KW-0808">Transferase</keyword>
<dbReference type="STRING" id="1173584.SAMN05444851_1595"/>
<reference evidence="4 5" key="1">
    <citation type="submission" date="2016-10" db="EMBL/GenBank/DDBJ databases">
        <authorList>
            <person name="de Groot N.N."/>
        </authorList>
    </citation>
    <scope>NUCLEOTIDE SEQUENCE [LARGE SCALE GENOMIC DNA]</scope>
    <source>
        <strain evidence="4 5">DSM 29439</strain>
    </source>
</reference>
<dbReference type="GO" id="GO:0005829">
    <property type="term" value="C:cytosol"/>
    <property type="evidence" value="ECO:0007669"/>
    <property type="project" value="TreeGrafter"/>
</dbReference>
<dbReference type="PANTHER" id="PTHR47690:SF1">
    <property type="entry name" value="GLUCOKINASE"/>
    <property type="match status" value="1"/>
</dbReference>
<sequence length="319" mass="33221">MTSFSLVADVGGTNTRVALACGTELLTDSIVKHRNADYAGLSQLLAAYLAGQGTPPCKRAAVAIAGPVKDGAGRLTNLNWEIDKDTLAKLSGADRGAVMNDLQAQGHALGHIADENLVTLKQGADENPNAAMLVIGVGTGFNCAPVFQTAKGRFVPPSEAGHLTFAARGADQWDLSQFLEAQLGHVGVEDILSGRGLERCYAWASARSGDNKTATAAEIFAAADADDPVAVRAIGAFVTALGSVTGDLALTLLPFGGIYLIGGMSRAVAPWFDRCGFDAAMTDKGRFGDFLNAFSVRLVEDDYAALSGCAHFLARSDNQ</sequence>
<dbReference type="InterPro" id="IPR043129">
    <property type="entry name" value="ATPase_NBD"/>
</dbReference>
<dbReference type="GO" id="GO:0004340">
    <property type="term" value="F:glucokinase activity"/>
    <property type="evidence" value="ECO:0007669"/>
    <property type="project" value="InterPro"/>
</dbReference>
<dbReference type="Pfam" id="PF02685">
    <property type="entry name" value="Glucokinase"/>
    <property type="match status" value="1"/>
</dbReference>
<dbReference type="SUPFAM" id="SSF53067">
    <property type="entry name" value="Actin-like ATPase domain"/>
    <property type="match status" value="1"/>
</dbReference>
<evidence type="ECO:0000256" key="3">
    <source>
        <dbReference type="RuleBase" id="RU004046"/>
    </source>
</evidence>
<dbReference type="OrthoDB" id="9800595at2"/>
<comment type="similarity">
    <text evidence="3">Belongs to the bacterial glucokinase family.</text>
</comment>
<dbReference type="GO" id="GO:0006096">
    <property type="term" value="P:glycolytic process"/>
    <property type="evidence" value="ECO:0007669"/>
    <property type="project" value="InterPro"/>
</dbReference>